<dbReference type="InterPro" id="IPR029277">
    <property type="entry name" value="SVWC_dom"/>
</dbReference>
<sequence length="115" mass="12507">MAVLSWEGAGMAKLAMFFALAFSLCTYVHGAKFVEATSTSTGFCNLAARGFGQIKVGETGYHDKKCEKALCEEGKFFIHTCGEIDEPDPGCTIEYEPGPYPKCCGTPFCNIVREE</sequence>
<evidence type="ECO:0000256" key="3">
    <source>
        <dbReference type="SAM" id="SignalP"/>
    </source>
</evidence>
<evidence type="ECO:0000259" key="4">
    <source>
        <dbReference type="SMART" id="SM01318"/>
    </source>
</evidence>
<reference evidence="5" key="1">
    <citation type="submission" date="2017-05" db="EMBL/GenBank/DDBJ databases">
        <authorList>
            <person name="QRISCLOUD D."/>
        </authorList>
    </citation>
    <scope>NUCLEOTIDE SEQUENCE</scope>
</reference>
<comment type="subcellular location">
    <subcellularLocation>
        <location evidence="1">Secreted</location>
    </subcellularLocation>
</comment>
<dbReference type="EMBL" id="HAHI01000380">
    <property type="protein sequence ID" value="SNX36082.1"/>
    <property type="molecule type" value="Transcribed_RNA"/>
</dbReference>
<organism evidence="5">
    <name type="scientific">Heteropoda jugulans</name>
    <dbReference type="NCBI Taxonomy" id="1358901"/>
    <lineage>
        <taxon>Eukaryota</taxon>
        <taxon>Metazoa</taxon>
        <taxon>Ecdysozoa</taxon>
        <taxon>Arthropoda</taxon>
        <taxon>Chelicerata</taxon>
        <taxon>Arachnida</taxon>
        <taxon>Araneae</taxon>
        <taxon>Araneomorphae</taxon>
        <taxon>Entelegynae</taxon>
        <taxon>Dionycha</taxon>
        <taxon>Sparassidae</taxon>
        <taxon>Heteropoda</taxon>
    </lineage>
</organism>
<protein>
    <submittedName>
        <fullName evidence="5">U1-Sparatoxin-Hju1a_1</fullName>
    </submittedName>
</protein>
<proteinExistence type="predicted"/>
<reference evidence="5" key="2">
    <citation type="submission" date="2019-05" db="EMBL/GenBank/DDBJ databases">
        <title>Unravelling the molecular evolution of spider venoms.</title>
        <authorList>
            <person name="Pineda S."/>
        </authorList>
    </citation>
    <scope>NUCLEOTIDE SEQUENCE</scope>
</reference>
<dbReference type="SMART" id="SM01318">
    <property type="entry name" value="SVWC"/>
    <property type="match status" value="1"/>
</dbReference>
<dbReference type="AlphaFoldDB" id="A0A4Q8K8W2"/>
<evidence type="ECO:0000256" key="1">
    <source>
        <dbReference type="ARBA" id="ARBA00004613"/>
    </source>
</evidence>
<feature type="signal peptide" evidence="3">
    <location>
        <begin position="1"/>
        <end position="30"/>
    </location>
</feature>
<evidence type="ECO:0000256" key="2">
    <source>
        <dbReference type="ARBA" id="ARBA00022525"/>
    </source>
</evidence>
<accession>A0A4Q8K8W2</accession>
<evidence type="ECO:0000313" key="5">
    <source>
        <dbReference type="EMBL" id="SNX36082.1"/>
    </source>
</evidence>
<keyword evidence="3" id="KW-0732">Signal</keyword>
<dbReference type="GO" id="GO:0005576">
    <property type="term" value="C:extracellular region"/>
    <property type="evidence" value="ECO:0007669"/>
    <property type="project" value="UniProtKB-SubCell"/>
</dbReference>
<feature type="chain" id="PRO_5020329278" evidence="3">
    <location>
        <begin position="31"/>
        <end position="115"/>
    </location>
</feature>
<name>A0A4Q8K8W2_9ARAC</name>
<dbReference type="Pfam" id="PF15430">
    <property type="entry name" value="SVWC"/>
    <property type="match status" value="1"/>
</dbReference>
<feature type="domain" description="Single" evidence="4">
    <location>
        <begin position="44"/>
        <end position="109"/>
    </location>
</feature>
<keyword evidence="2" id="KW-0964">Secreted</keyword>